<accession>A0A1G2REW0</accession>
<evidence type="ECO:0000313" key="2">
    <source>
        <dbReference type="Proteomes" id="UP000177078"/>
    </source>
</evidence>
<dbReference type="EMBL" id="MHUC01000002">
    <property type="protein sequence ID" value="OHA71386.1"/>
    <property type="molecule type" value="Genomic_DNA"/>
</dbReference>
<proteinExistence type="predicted"/>
<dbReference type="Proteomes" id="UP000177078">
    <property type="component" value="Unassembled WGS sequence"/>
</dbReference>
<comment type="caution">
    <text evidence="1">The sequence shown here is derived from an EMBL/GenBank/DDBJ whole genome shotgun (WGS) entry which is preliminary data.</text>
</comment>
<gene>
    <name evidence="1" type="ORF">A3F15_00055</name>
</gene>
<evidence type="ECO:0000313" key="1">
    <source>
        <dbReference type="EMBL" id="OHA71386.1"/>
    </source>
</evidence>
<reference evidence="1 2" key="1">
    <citation type="journal article" date="2016" name="Nat. Commun.">
        <title>Thousands of microbial genomes shed light on interconnected biogeochemical processes in an aquifer system.</title>
        <authorList>
            <person name="Anantharaman K."/>
            <person name="Brown C.T."/>
            <person name="Hug L.A."/>
            <person name="Sharon I."/>
            <person name="Castelle C.J."/>
            <person name="Probst A.J."/>
            <person name="Thomas B.C."/>
            <person name="Singh A."/>
            <person name="Wilkins M.J."/>
            <person name="Karaoz U."/>
            <person name="Brodie E.L."/>
            <person name="Williams K.H."/>
            <person name="Hubbard S.S."/>
            <person name="Banfield J.F."/>
        </authorList>
    </citation>
    <scope>NUCLEOTIDE SEQUENCE [LARGE SCALE GENOMIC DNA]</scope>
</reference>
<protein>
    <submittedName>
        <fullName evidence="1">Uncharacterized protein</fullName>
    </submittedName>
</protein>
<dbReference type="AlphaFoldDB" id="A0A1G2REW0"/>
<dbReference type="STRING" id="1802457.A3F15_00055"/>
<organism evidence="1 2">
    <name type="scientific">Candidatus Wildermuthbacteria bacterium RIFCSPHIGHO2_12_FULL_40_12</name>
    <dbReference type="NCBI Taxonomy" id="1802457"/>
    <lineage>
        <taxon>Bacteria</taxon>
        <taxon>Candidatus Wildermuthiibacteriota</taxon>
    </lineage>
</organism>
<name>A0A1G2REW0_9BACT</name>
<sequence>MAFGNLKPRKGGSWSVHLFFQRSQVNDISHQEGVSSSSSILPSYFFVFVNHFSNFRAFHQFSAYSAL</sequence>